<keyword evidence="12" id="KW-0902">Two-component regulatory system</keyword>
<dbReference type="InterPro" id="IPR003594">
    <property type="entry name" value="HATPase_dom"/>
</dbReference>
<evidence type="ECO:0000256" key="1">
    <source>
        <dbReference type="ARBA" id="ARBA00000085"/>
    </source>
</evidence>
<dbReference type="SMART" id="SM00388">
    <property type="entry name" value="HisKA"/>
    <property type="match status" value="1"/>
</dbReference>
<dbReference type="InterPro" id="IPR036097">
    <property type="entry name" value="HisK_dim/P_sf"/>
</dbReference>
<dbReference type="InterPro" id="IPR036890">
    <property type="entry name" value="HATPase_C_sf"/>
</dbReference>
<reference evidence="17 18" key="1">
    <citation type="submission" date="2016-10" db="EMBL/GenBank/DDBJ databases">
        <authorList>
            <person name="de Groot N.N."/>
        </authorList>
    </citation>
    <scope>NUCLEOTIDE SEQUENCE [LARGE SCALE GENOMIC DNA]</scope>
    <source>
        <strain evidence="17 18">DSM 13305</strain>
    </source>
</reference>
<evidence type="ECO:0000256" key="2">
    <source>
        <dbReference type="ARBA" id="ARBA00004651"/>
    </source>
</evidence>
<dbReference type="InterPro" id="IPR003660">
    <property type="entry name" value="HAMP_dom"/>
</dbReference>
<dbReference type="Gene3D" id="3.30.565.10">
    <property type="entry name" value="Histidine kinase-like ATPase, C-terminal domain"/>
    <property type="match status" value="1"/>
</dbReference>
<dbReference type="RefSeq" id="WP_091749556.1">
    <property type="nucleotide sequence ID" value="NZ_FODY01000022.1"/>
</dbReference>
<keyword evidence="7 14" id="KW-0812">Transmembrane</keyword>
<evidence type="ECO:0000256" key="5">
    <source>
        <dbReference type="ARBA" id="ARBA00022553"/>
    </source>
</evidence>
<evidence type="ECO:0000256" key="13">
    <source>
        <dbReference type="ARBA" id="ARBA00023136"/>
    </source>
</evidence>
<evidence type="ECO:0000313" key="17">
    <source>
        <dbReference type="EMBL" id="SEP37251.1"/>
    </source>
</evidence>
<dbReference type="CDD" id="cd00082">
    <property type="entry name" value="HisKA"/>
    <property type="match status" value="1"/>
</dbReference>
<dbReference type="OrthoDB" id="9806130at2"/>
<dbReference type="SUPFAM" id="SSF47384">
    <property type="entry name" value="Homodimeric domain of signal transducing histidine kinase"/>
    <property type="match status" value="1"/>
</dbReference>
<gene>
    <name evidence="17" type="ORF">SAMN04490178_1221</name>
</gene>
<keyword evidence="13 14" id="KW-0472">Membrane</keyword>
<dbReference type="SUPFAM" id="SSF158472">
    <property type="entry name" value="HAMP domain-like"/>
    <property type="match status" value="1"/>
</dbReference>
<dbReference type="SMART" id="SM00387">
    <property type="entry name" value="HATPase_c"/>
    <property type="match status" value="1"/>
</dbReference>
<keyword evidence="8" id="KW-0547">Nucleotide-binding</keyword>
<feature type="domain" description="Histidine kinase" evidence="15">
    <location>
        <begin position="271"/>
        <end position="491"/>
    </location>
</feature>
<dbReference type="EC" id="2.7.13.3" evidence="3"/>
<dbReference type="PANTHER" id="PTHR45528">
    <property type="entry name" value="SENSOR HISTIDINE KINASE CPXA"/>
    <property type="match status" value="1"/>
</dbReference>
<evidence type="ECO:0000259" key="16">
    <source>
        <dbReference type="PROSITE" id="PS50885"/>
    </source>
</evidence>
<dbReference type="Pfam" id="PF00512">
    <property type="entry name" value="HisKA"/>
    <property type="match status" value="1"/>
</dbReference>
<evidence type="ECO:0000256" key="10">
    <source>
        <dbReference type="ARBA" id="ARBA00022840"/>
    </source>
</evidence>
<keyword evidence="11 14" id="KW-1133">Transmembrane helix</keyword>
<keyword evidence="18" id="KW-1185">Reference proteome</keyword>
<evidence type="ECO:0000256" key="11">
    <source>
        <dbReference type="ARBA" id="ARBA00022989"/>
    </source>
</evidence>
<evidence type="ECO:0000256" key="9">
    <source>
        <dbReference type="ARBA" id="ARBA00022777"/>
    </source>
</evidence>
<evidence type="ECO:0000256" key="7">
    <source>
        <dbReference type="ARBA" id="ARBA00022692"/>
    </source>
</evidence>
<dbReference type="InterPro" id="IPR050398">
    <property type="entry name" value="HssS/ArlS-like"/>
</dbReference>
<dbReference type="EMBL" id="FODY01000022">
    <property type="protein sequence ID" value="SEP37251.1"/>
    <property type="molecule type" value="Genomic_DNA"/>
</dbReference>
<organism evidence="17 18">
    <name type="scientific">Propionispora vibrioides</name>
    <dbReference type="NCBI Taxonomy" id="112903"/>
    <lineage>
        <taxon>Bacteria</taxon>
        <taxon>Bacillati</taxon>
        <taxon>Bacillota</taxon>
        <taxon>Negativicutes</taxon>
        <taxon>Selenomonadales</taxon>
        <taxon>Sporomusaceae</taxon>
        <taxon>Propionispora</taxon>
    </lineage>
</organism>
<keyword evidence="4" id="KW-1003">Cell membrane</keyword>
<keyword evidence="6" id="KW-0808">Transferase</keyword>
<evidence type="ECO:0000256" key="6">
    <source>
        <dbReference type="ARBA" id="ARBA00022679"/>
    </source>
</evidence>
<dbReference type="AlphaFoldDB" id="A0A1H8XBR0"/>
<sequence>MGIRDVSVRKKLMFSNFMMIFIPVLLILLIGMSVIVGLRLTGNARQSEISLLWPERGPALSVQLAVSSLRVQVDRAKGLDMHEVLEACQALEAHGIQVAIVRGGKVLYITQGSDASTVMDKLSNRYTGSGSVFLWDEDGFAFRYGSSRNDVTAAAVGNVPFLAQGERVESTIKNILEIIALAVIGFTIFIIVGTGVFLSRQLSKQLIIPLEELRRAAGEIGRGNLDYALSTETKDELGIACREFDQMRVQLKAARETQEKYEENRKELIVGISHDLSTPLTSVKGYASGLMDGIAKTTEKKRHYLNMIYQTACNMEKLVESLFLFSKLDLGRVEFCLETVPLHDYITDYVAENADRFLARGLRLIVQSHSLHSQVLIDRMQFQRVVENILENSLKYKRGEIGNLTVSLENEGEQQLRLEFADDGPGVTTPELAKLFDSFYRTDPARTNVSKGSGLGLAIVKQIITTMHGNIWAKNGKSGGLTICILLPIAREERHEEDFDHGR</sequence>
<dbReference type="SUPFAM" id="SSF55874">
    <property type="entry name" value="ATPase domain of HSP90 chaperone/DNA topoisomerase II/histidine kinase"/>
    <property type="match status" value="1"/>
</dbReference>
<comment type="catalytic activity">
    <reaction evidence="1">
        <text>ATP + protein L-histidine = ADP + protein N-phospho-L-histidine.</text>
        <dbReference type="EC" id="2.7.13.3"/>
    </reaction>
</comment>
<dbReference type="InterPro" id="IPR003661">
    <property type="entry name" value="HisK_dim/P_dom"/>
</dbReference>
<dbReference type="Pfam" id="PF00672">
    <property type="entry name" value="HAMP"/>
    <property type="match status" value="1"/>
</dbReference>
<dbReference type="InterPro" id="IPR005467">
    <property type="entry name" value="His_kinase_dom"/>
</dbReference>
<dbReference type="STRING" id="112903.SAMN04490178_1221"/>
<dbReference type="GO" id="GO:0005886">
    <property type="term" value="C:plasma membrane"/>
    <property type="evidence" value="ECO:0007669"/>
    <property type="project" value="UniProtKB-SubCell"/>
</dbReference>
<evidence type="ECO:0000256" key="3">
    <source>
        <dbReference type="ARBA" id="ARBA00012438"/>
    </source>
</evidence>
<dbReference type="CDD" id="cd06225">
    <property type="entry name" value="HAMP"/>
    <property type="match status" value="1"/>
</dbReference>
<dbReference type="Gene3D" id="1.10.287.130">
    <property type="match status" value="1"/>
</dbReference>
<dbReference type="Gene3D" id="6.10.340.10">
    <property type="match status" value="1"/>
</dbReference>
<dbReference type="PRINTS" id="PR00344">
    <property type="entry name" value="BCTRLSENSOR"/>
</dbReference>
<keyword evidence="5" id="KW-0597">Phosphoprotein</keyword>
<protein>
    <recommendedName>
        <fullName evidence="3">histidine kinase</fullName>
        <ecNumber evidence="3">2.7.13.3</ecNumber>
    </recommendedName>
</protein>
<comment type="subcellular location">
    <subcellularLocation>
        <location evidence="2">Cell membrane</location>
        <topology evidence="2">Multi-pass membrane protein</topology>
    </subcellularLocation>
</comment>
<evidence type="ECO:0000313" key="18">
    <source>
        <dbReference type="Proteomes" id="UP000198847"/>
    </source>
</evidence>
<dbReference type="Proteomes" id="UP000198847">
    <property type="component" value="Unassembled WGS sequence"/>
</dbReference>
<keyword evidence="9" id="KW-0418">Kinase</keyword>
<dbReference type="GO" id="GO:0000155">
    <property type="term" value="F:phosphorelay sensor kinase activity"/>
    <property type="evidence" value="ECO:0007669"/>
    <property type="project" value="InterPro"/>
</dbReference>
<keyword evidence="10" id="KW-0067">ATP-binding</keyword>
<accession>A0A1H8XBR0</accession>
<dbReference type="SMART" id="SM00304">
    <property type="entry name" value="HAMP"/>
    <property type="match status" value="1"/>
</dbReference>
<dbReference type="PROSITE" id="PS50109">
    <property type="entry name" value="HIS_KIN"/>
    <property type="match status" value="1"/>
</dbReference>
<evidence type="ECO:0000256" key="8">
    <source>
        <dbReference type="ARBA" id="ARBA00022741"/>
    </source>
</evidence>
<feature type="domain" description="HAMP" evidence="16">
    <location>
        <begin position="204"/>
        <end position="256"/>
    </location>
</feature>
<evidence type="ECO:0000256" key="4">
    <source>
        <dbReference type="ARBA" id="ARBA00022475"/>
    </source>
</evidence>
<evidence type="ECO:0000256" key="12">
    <source>
        <dbReference type="ARBA" id="ARBA00023012"/>
    </source>
</evidence>
<proteinExistence type="predicted"/>
<dbReference type="InterPro" id="IPR004358">
    <property type="entry name" value="Sig_transdc_His_kin-like_C"/>
</dbReference>
<feature type="transmembrane region" description="Helical" evidence="14">
    <location>
        <begin position="12"/>
        <end position="38"/>
    </location>
</feature>
<feature type="transmembrane region" description="Helical" evidence="14">
    <location>
        <begin position="178"/>
        <end position="198"/>
    </location>
</feature>
<dbReference type="GO" id="GO:0005524">
    <property type="term" value="F:ATP binding"/>
    <property type="evidence" value="ECO:0007669"/>
    <property type="project" value="UniProtKB-KW"/>
</dbReference>
<name>A0A1H8XBR0_9FIRM</name>
<evidence type="ECO:0000259" key="15">
    <source>
        <dbReference type="PROSITE" id="PS50109"/>
    </source>
</evidence>
<dbReference type="Pfam" id="PF02518">
    <property type="entry name" value="HATPase_c"/>
    <property type="match status" value="1"/>
</dbReference>
<evidence type="ECO:0000256" key="14">
    <source>
        <dbReference type="SAM" id="Phobius"/>
    </source>
</evidence>
<dbReference type="PROSITE" id="PS50885">
    <property type="entry name" value="HAMP"/>
    <property type="match status" value="1"/>
</dbReference>
<dbReference type="PANTHER" id="PTHR45528:SF1">
    <property type="entry name" value="SENSOR HISTIDINE KINASE CPXA"/>
    <property type="match status" value="1"/>
</dbReference>